<comment type="caution">
    <text evidence="2">The sequence shown here is derived from an EMBL/GenBank/DDBJ whole genome shotgun (WGS) entry which is preliminary data.</text>
</comment>
<dbReference type="GO" id="GO:0016787">
    <property type="term" value="F:hydrolase activity"/>
    <property type="evidence" value="ECO:0007669"/>
    <property type="project" value="UniProtKB-KW"/>
</dbReference>
<dbReference type="AlphaFoldDB" id="A0A9N8EHC7"/>
<organism evidence="2 3">
    <name type="scientific">Seminavis robusta</name>
    <dbReference type="NCBI Taxonomy" id="568900"/>
    <lineage>
        <taxon>Eukaryota</taxon>
        <taxon>Sar</taxon>
        <taxon>Stramenopiles</taxon>
        <taxon>Ochrophyta</taxon>
        <taxon>Bacillariophyta</taxon>
        <taxon>Bacillariophyceae</taxon>
        <taxon>Bacillariophycidae</taxon>
        <taxon>Naviculales</taxon>
        <taxon>Naviculaceae</taxon>
        <taxon>Seminavis</taxon>
    </lineage>
</organism>
<keyword evidence="2" id="KW-0378">Hydrolase</keyword>
<name>A0A9N8EHC7_9STRA</name>
<gene>
    <name evidence="2" type="ORF">SEMRO_951_G223920.1</name>
</gene>
<dbReference type="SUPFAM" id="SSF53474">
    <property type="entry name" value="alpha/beta-Hydrolases"/>
    <property type="match status" value="1"/>
</dbReference>
<evidence type="ECO:0000259" key="1">
    <source>
        <dbReference type="Pfam" id="PF00561"/>
    </source>
</evidence>
<dbReference type="PANTHER" id="PTHR43798">
    <property type="entry name" value="MONOACYLGLYCEROL LIPASE"/>
    <property type="match status" value="1"/>
</dbReference>
<dbReference type="InterPro" id="IPR050266">
    <property type="entry name" value="AB_hydrolase_sf"/>
</dbReference>
<evidence type="ECO:0000313" key="2">
    <source>
        <dbReference type="EMBL" id="CAB9518644.1"/>
    </source>
</evidence>
<keyword evidence="3" id="KW-1185">Reference proteome</keyword>
<sequence>MASSEAAGGRKVFESICGPPKGKFLETTHGTTHYVLETSANKSNDSPLVVLLHGIAGNLGLFDKIAADLLEKGDAGQVLRYDLYDRGYSESNMEEYPIVTTGVHPLDFTLELHVQQLKDVLEKLELANHKKIILCGHSTGGAAIIGYAAENPDNIAGMILIDSVGLPISSPLVAKLANLPILGTFLVRAFGVKGFLKFARQSLAQPDEMQEYLGTLERNANANPRFFAAIRSTNNKCKGFGGTTAEPEYRQCCQAKIPMHLIWGKEDKAVPYTNCCKMKAIAEELGTQVTETSFDGMPHNIFFSDAKPVECAKLICDFVAAKK</sequence>
<reference evidence="2" key="1">
    <citation type="submission" date="2020-06" db="EMBL/GenBank/DDBJ databases">
        <authorList>
            <consortium name="Plant Systems Biology data submission"/>
        </authorList>
    </citation>
    <scope>NUCLEOTIDE SEQUENCE</scope>
    <source>
        <strain evidence="2">D6</strain>
    </source>
</reference>
<dbReference type="GO" id="GO:0016020">
    <property type="term" value="C:membrane"/>
    <property type="evidence" value="ECO:0007669"/>
    <property type="project" value="TreeGrafter"/>
</dbReference>
<dbReference type="PANTHER" id="PTHR43798:SF33">
    <property type="entry name" value="HYDROLASE, PUTATIVE (AFU_ORTHOLOGUE AFUA_2G14860)-RELATED"/>
    <property type="match status" value="1"/>
</dbReference>
<dbReference type="InterPro" id="IPR000073">
    <property type="entry name" value="AB_hydrolase_1"/>
</dbReference>
<dbReference type="EMBL" id="CAICTM010000949">
    <property type="protein sequence ID" value="CAB9518644.1"/>
    <property type="molecule type" value="Genomic_DNA"/>
</dbReference>
<evidence type="ECO:0000313" key="3">
    <source>
        <dbReference type="Proteomes" id="UP001153069"/>
    </source>
</evidence>
<accession>A0A9N8EHC7</accession>
<feature type="domain" description="AB hydrolase-1" evidence="1">
    <location>
        <begin position="47"/>
        <end position="305"/>
    </location>
</feature>
<protein>
    <submittedName>
        <fullName evidence="2">Alpha beta hydrolase</fullName>
    </submittedName>
</protein>
<proteinExistence type="predicted"/>
<dbReference type="Gene3D" id="3.40.50.1820">
    <property type="entry name" value="alpha/beta hydrolase"/>
    <property type="match status" value="1"/>
</dbReference>
<dbReference type="Proteomes" id="UP001153069">
    <property type="component" value="Unassembled WGS sequence"/>
</dbReference>
<dbReference type="Pfam" id="PF00561">
    <property type="entry name" value="Abhydrolase_1"/>
    <property type="match status" value="1"/>
</dbReference>
<dbReference type="OrthoDB" id="6431331at2759"/>
<dbReference type="InterPro" id="IPR029058">
    <property type="entry name" value="AB_hydrolase_fold"/>
</dbReference>